<dbReference type="InterPro" id="IPR051198">
    <property type="entry name" value="BchE-like"/>
</dbReference>
<name>A0AA35T6Q6_GEOBA</name>
<comment type="caution">
    <text evidence="7">The sequence shown here is derived from an EMBL/GenBank/DDBJ whole genome shotgun (WGS) entry which is preliminary data.</text>
</comment>
<dbReference type="GO" id="GO:0032259">
    <property type="term" value="P:methylation"/>
    <property type="evidence" value="ECO:0007669"/>
    <property type="project" value="UniProtKB-KW"/>
</dbReference>
<evidence type="ECO:0000313" key="7">
    <source>
        <dbReference type="EMBL" id="CAI8041806.1"/>
    </source>
</evidence>
<evidence type="ECO:0000256" key="5">
    <source>
        <dbReference type="ARBA" id="ARBA00023014"/>
    </source>
</evidence>
<evidence type="ECO:0000256" key="3">
    <source>
        <dbReference type="ARBA" id="ARBA00022723"/>
    </source>
</evidence>
<dbReference type="GO" id="GO:0046872">
    <property type="term" value="F:metal ion binding"/>
    <property type="evidence" value="ECO:0007669"/>
    <property type="project" value="UniProtKB-KW"/>
</dbReference>
<keyword evidence="7" id="KW-0489">Methyltransferase</keyword>
<organism evidence="7 8">
    <name type="scientific">Geodia barretti</name>
    <name type="common">Barrett's horny sponge</name>
    <dbReference type="NCBI Taxonomy" id="519541"/>
    <lineage>
        <taxon>Eukaryota</taxon>
        <taxon>Metazoa</taxon>
        <taxon>Porifera</taxon>
        <taxon>Demospongiae</taxon>
        <taxon>Heteroscleromorpha</taxon>
        <taxon>Tetractinellida</taxon>
        <taxon>Astrophorina</taxon>
        <taxon>Geodiidae</taxon>
        <taxon>Geodia</taxon>
    </lineage>
</organism>
<comment type="cofactor">
    <cofactor evidence="1">
        <name>[4Fe-4S] cluster</name>
        <dbReference type="ChEBI" id="CHEBI:49883"/>
    </cofactor>
</comment>
<evidence type="ECO:0000256" key="2">
    <source>
        <dbReference type="ARBA" id="ARBA00022691"/>
    </source>
</evidence>
<evidence type="ECO:0000256" key="1">
    <source>
        <dbReference type="ARBA" id="ARBA00001966"/>
    </source>
</evidence>
<keyword evidence="8" id="KW-1185">Reference proteome</keyword>
<dbReference type="SUPFAM" id="SSF102114">
    <property type="entry name" value="Radical SAM enzymes"/>
    <property type="match status" value="1"/>
</dbReference>
<dbReference type="PANTHER" id="PTHR43409">
    <property type="entry name" value="ANAEROBIC MAGNESIUM-PROTOPORPHYRIN IX MONOMETHYL ESTER CYCLASE-RELATED"/>
    <property type="match status" value="1"/>
</dbReference>
<dbReference type="GO" id="GO:0031419">
    <property type="term" value="F:cobalamin binding"/>
    <property type="evidence" value="ECO:0007669"/>
    <property type="project" value="InterPro"/>
</dbReference>
<gene>
    <name evidence="7" type="ORF">GBAR_LOCUS23197</name>
</gene>
<dbReference type="AlphaFoldDB" id="A0AA35T6Q6"/>
<dbReference type="InterPro" id="IPR006158">
    <property type="entry name" value="Cobalamin-bd"/>
</dbReference>
<keyword evidence="5" id="KW-0411">Iron-sulfur</keyword>
<dbReference type="InterPro" id="IPR058240">
    <property type="entry name" value="rSAM_sf"/>
</dbReference>
<proteinExistence type="predicted"/>
<dbReference type="Pfam" id="PF02310">
    <property type="entry name" value="B12-binding"/>
    <property type="match status" value="1"/>
</dbReference>
<reference evidence="7" key="1">
    <citation type="submission" date="2023-03" db="EMBL/GenBank/DDBJ databases">
        <authorList>
            <person name="Steffen K."/>
            <person name="Cardenas P."/>
        </authorList>
    </citation>
    <scope>NUCLEOTIDE SEQUENCE</scope>
</reference>
<dbReference type="Gene3D" id="3.40.50.280">
    <property type="entry name" value="Cobalamin-binding domain"/>
    <property type="match status" value="1"/>
</dbReference>
<dbReference type="PANTHER" id="PTHR43409:SF16">
    <property type="entry name" value="SLR0320 PROTEIN"/>
    <property type="match status" value="1"/>
</dbReference>
<dbReference type="PROSITE" id="PS51332">
    <property type="entry name" value="B12_BINDING"/>
    <property type="match status" value="1"/>
</dbReference>
<keyword evidence="3" id="KW-0479">Metal-binding</keyword>
<evidence type="ECO:0000256" key="4">
    <source>
        <dbReference type="ARBA" id="ARBA00023004"/>
    </source>
</evidence>
<protein>
    <submittedName>
        <fullName evidence="7">Uncharacterized methyltransferase PH0819</fullName>
    </submittedName>
</protein>
<sequence length="432" mass="48255">MRILLVATNRHDRLNSRMNAQPMPIGLAYIAGHLDHDRHEVKVIDLMFAEDYLTEIENIVKDFQPHVVGVSLRNLSNHSYLNTQWALPITKDVIDRIRDHSEATIIVGGPAFSLLPKQCYEFLNPDIGVAGDAGETFAEVCERIEIGELSAYDLPGMVYSKDGEVVLNEGLCVSAFASRPRLDDLEMDKYRTAGFGIGVLTKLGSFSYPTPSSTAGMSEADFRVIRPIDEVVAEVKDLWEQYQLRKVFFVDNGFNFPLDHAKSLCSAIIEADLGIRWNTCLASFNVDTELVRLMRDAGCALVLMGNRGGDLHDGTGSLEEHMAAQLEVPKLCEEGGLHYTIARTFGEPGETRETVEHKLDFLRRINPALANLRVGVSVMPGTDVATRAIEEGLISDESELIEPTFYIAEEVRDWIVPYLQEQAEGNPRWNLW</sequence>
<dbReference type="EMBL" id="CASHTH010003211">
    <property type="protein sequence ID" value="CAI8041806.1"/>
    <property type="molecule type" value="Genomic_DNA"/>
</dbReference>
<dbReference type="GO" id="GO:0005829">
    <property type="term" value="C:cytosol"/>
    <property type="evidence" value="ECO:0007669"/>
    <property type="project" value="TreeGrafter"/>
</dbReference>
<feature type="domain" description="B12-binding" evidence="6">
    <location>
        <begin position="1"/>
        <end position="151"/>
    </location>
</feature>
<dbReference type="Proteomes" id="UP001174909">
    <property type="component" value="Unassembled WGS sequence"/>
</dbReference>
<evidence type="ECO:0000259" key="6">
    <source>
        <dbReference type="PROSITE" id="PS51332"/>
    </source>
</evidence>
<dbReference type="GO" id="GO:0008168">
    <property type="term" value="F:methyltransferase activity"/>
    <property type="evidence" value="ECO:0007669"/>
    <property type="project" value="UniProtKB-KW"/>
</dbReference>
<keyword evidence="7" id="KW-0808">Transferase</keyword>
<keyword evidence="4" id="KW-0408">Iron</keyword>
<accession>A0AA35T6Q6</accession>
<dbReference type="GO" id="GO:0051536">
    <property type="term" value="F:iron-sulfur cluster binding"/>
    <property type="evidence" value="ECO:0007669"/>
    <property type="project" value="UniProtKB-KW"/>
</dbReference>
<evidence type="ECO:0000313" key="8">
    <source>
        <dbReference type="Proteomes" id="UP001174909"/>
    </source>
</evidence>
<keyword evidence="2" id="KW-0949">S-adenosyl-L-methionine</keyword>